<keyword evidence="1" id="KW-0677">Repeat</keyword>
<dbReference type="PROSITE" id="PS50088">
    <property type="entry name" value="ANK_REPEAT"/>
    <property type="match status" value="1"/>
</dbReference>
<dbReference type="InterPro" id="IPR036770">
    <property type="entry name" value="Ankyrin_rpt-contain_sf"/>
</dbReference>
<evidence type="ECO:0000256" key="2">
    <source>
        <dbReference type="ARBA" id="ARBA00023043"/>
    </source>
</evidence>
<keyword evidence="5" id="KW-1185">Reference proteome</keyword>
<dbReference type="SUPFAM" id="SSF48403">
    <property type="entry name" value="Ankyrin repeat"/>
    <property type="match status" value="1"/>
</dbReference>
<evidence type="ECO:0008006" key="6">
    <source>
        <dbReference type="Google" id="ProtNLM"/>
    </source>
</evidence>
<comment type="caution">
    <text evidence="4">The sequence shown here is derived from an EMBL/GenBank/DDBJ whole genome shotgun (WGS) entry which is preliminary data.</text>
</comment>
<dbReference type="Gene3D" id="1.25.40.20">
    <property type="entry name" value="Ankyrin repeat-containing domain"/>
    <property type="match status" value="1"/>
</dbReference>
<keyword evidence="2 3" id="KW-0040">ANK repeat</keyword>
<name>A0ABS4FMH9_9BACL</name>
<dbReference type="RefSeq" id="WP_210087447.1">
    <property type="nucleotide sequence ID" value="NZ_JAGGKG010000001.1"/>
</dbReference>
<evidence type="ECO:0000256" key="3">
    <source>
        <dbReference type="PROSITE-ProRule" id="PRU00023"/>
    </source>
</evidence>
<sequence length="350" mass="39113">MAKKRKTLPKDFPELLETTNIETLMAIYEKCELDAYDGSNKESALFLRHIPDELVKWLVEQGADINHRDTYGKTALHAKVGRGEDIALLVELGADINATSRWGDTPLHIAAGYFKAEPTQQLINLGADITIKNGNNHTPLESALARCSNIDIVNMVKVAQVFLGANTPMTKSMQESVTAIGERFEFHRDNFNKEYLQETEQALNELYAIFGVTPVGKINKHDGVSPIVAISETWQQQHHELWEYLVPGSGHAETIQGEVIRITGRVSNEIMNNGAINWDKEYKKMLKALLNYLELGTPLSAEDLVSATQAVAELQSGNGDDEPALLCHLAVKWVLDNPQPLKIREVDYRR</sequence>
<gene>
    <name evidence="4" type="ORF">J2Z32_000399</name>
</gene>
<dbReference type="PROSITE" id="PS50297">
    <property type="entry name" value="ANK_REP_REGION"/>
    <property type="match status" value="1"/>
</dbReference>
<evidence type="ECO:0000313" key="5">
    <source>
        <dbReference type="Proteomes" id="UP001519272"/>
    </source>
</evidence>
<accession>A0ABS4FMH9</accession>
<dbReference type="EMBL" id="JAGGKG010000001">
    <property type="protein sequence ID" value="MBP1903787.1"/>
    <property type="molecule type" value="Genomic_DNA"/>
</dbReference>
<evidence type="ECO:0000313" key="4">
    <source>
        <dbReference type="EMBL" id="MBP1903787.1"/>
    </source>
</evidence>
<feature type="repeat" description="ANK" evidence="3">
    <location>
        <begin position="102"/>
        <end position="134"/>
    </location>
</feature>
<dbReference type="Proteomes" id="UP001519272">
    <property type="component" value="Unassembled WGS sequence"/>
</dbReference>
<reference evidence="4 5" key="1">
    <citation type="submission" date="2021-03" db="EMBL/GenBank/DDBJ databases">
        <title>Genomic Encyclopedia of Type Strains, Phase IV (KMG-IV): sequencing the most valuable type-strain genomes for metagenomic binning, comparative biology and taxonomic classification.</title>
        <authorList>
            <person name="Goeker M."/>
        </authorList>
    </citation>
    <scope>NUCLEOTIDE SEQUENCE [LARGE SCALE GENOMIC DNA]</scope>
    <source>
        <strain evidence="4 5">DSM 14349</strain>
    </source>
</reference>
<dbReference type="PANTHER" id="PTHR24171:SF9">
    <property type="entry name" value="ANKYRIN REPEAT DOMAIN-CONTAINING PROTEIN 39"/>
    <property type="match status" value="1"/>
</dbReference>
<evidence type="ECO:0000256" key="1">
    <source>
        <dbReference type="ARBA" id="ARBA00022737"/>
    </source>
</evidence>
<proteinExistence type="predicted"/>
<dbReference type="PANTHER" id="PTHR24171">
    <property type="entry name" value="ANKYRIN REPEAT DOMAIN-CONTAINING PROTEIN 39-RELATED"/>
    <property type="match status" value="1"/>
</dbReference>
<protein>
    <recommendedName>
        <fullName evidence="6">Ankyrin repeat domain-containing protein</fullName>
    </recommendedName>
</protein>
<dbReference type="InterPro" id="IPR002110">
    <property type="entry name" value="Ankyrin_rpt"/>
</dbReference>
<dbReference type="Pfam" id="PF12796">
    <property type="entry name" value="Ank_2"/>
    <property type="match status" value="1"/>
</dbReference>
<organism evidence="4 5">
    <name type="scientific">Paenibacillus turicensis</name>
    <dbReference type="NCBI Taxonomy" id="160487"/>
    <lineage>
        <taxon>Bacteria</taxon>
        <taxon>Bacillati</taxon>
        <taxon>Bacillota</taxon>
        <taxon>Bacilli</taxon>
        <taxon>Bacillales</taxon>
        <taxon>Paenibacillaceae</taxon>
        <taxon>Paenibacillus</taxon>
    </lineage>
</organism>